<dbReference type="CDD" id="cd12108">
    <property type="entry name" value="Hr-like"/>
    <property type="match status" value="1"/>
</dbReference>
<dbReference type="InterPro" id="IPR019903">
    <property type="entry name" value="RIC_family"/>
</dbReference>
<evidence type="ECO:0008006" key="9">
    <source>
        <dbReference type="Google" id="ProtNLM"/>
    </source>
</evidence>
<gene>
    <name evidence="7" type="ORF">GCM10023184_28830</name>
</gene>
<reference evidence="8" key="1">
    <citation type="journal article" date="2019" name="Int. J. Syst. Evol. Microbiol.">
        <title>The Global Catalogue of Microorganisms (GCM) 10K type strain sequencing project: providing services to taxonomists for standard genome sequencing and annotation.</title>
        <authorList>
            <consortium name="The Broad Institute Genomics Platform"/>
            <consortium name="The Broad Institute Genome Sequencing Center for Infectious Disease"/>
            <person name="Wu L."/>
            <person name="Ma J."/>
        </authorList>
    </citation>
    <scope>NUCLEOTIDE SEQUENCE [LARGE SCALE GENOMIC DNA]</scope>
    <source>
        <strain evidence="8">JCM 17919</strain>
    </source>
</reference>
<keyword evidence="8" id="KW-1185">Reference proteome</keyword>
<dbReference type="RefSeq" id="WP_345256456.1">
    <property type="nucleotide sequence ID" value="NZ_BAABGY010000008.1"/>
</dbReference>
<accession>A0ABP8H5W5</accession>
<evidence type="ECO:0000256" key="3">
    <source>
        <dbReference type="ARBA" id="ARBA00022723"/>
    </source>
</evidence>
<protein>
    <recommendedName>
        <fullName evidence="9">Iron-sulfur cluster repair di-iron protein</fullName>
    </recommendedName>
</protein>
<evidence type="ECO:0000259" key="6">
    <source>
        <dbReference type="Pfam" id="PF10006"/>
    </source>
</evidence>
<dbReference type="PANTHER" id="PTHR36438">
    <property type="entry name" value="IRON-SULFUR CLUSTER REPAIR PROTEIN YTFE"/>
    <property type="match status" value="1"/>
</dbReference>
<dbReference type="InterPro" id="IPR018720">
    <property type="entry name" value="DUF2249"/>
</dbReference>
<dbReference type="InterPro" id="IPR012312">
    <property type="entry name" value="Hemerythrin-like"/>
</dbReference>
<dbReference type="Proteomes" id="UP001501725">
    <property type="component" value="Unassembled WGS sequence"/>
</dbReference>
<sequence>MQTTELLKEQAEGTFTLEVTEIEPRFKHPTIFRYFDELPPGTAFRIRNDHDPKPLYYQLIAERGNVFGWTYLENGPQWWLVEIRKLDAAPGETIGEIAAKDLRKAKVFRKYGIDFCCGGKKSLSQTCAEKGLDLAALEAELDGVARSGAPAENFDRWDPAFLADYIYNKHHRYYYDEAPVIANLLNKVYEHHGSVFPQLTKLKEAWNELANELGGHFAKEEKVLFPFIRVLVQAQTTGDMAPLRQQFSLREPVQMMEADHEAAGELLQNIRSLTNGYTPPEGTCNSFALLYRKLEDLEGDLHQHIHLENNVLFPKALKLEQSLRG</sequence>
<proteinExistence type="predicted"/>
<comment type="subcellular location">
    <subcellularLocation>
        <location evidence="1">Cytoplasm</location>
    </subcellularLocation>
</comment>
<keyword evidence="3" id="KW-0479">Metal-binding</keyword>
<evidence type="ECO:0000313" key="8">
    <source>
        <dbReference type="Proteomes" id="UP001501725"/>
    </source>
</evidence>
<dbReference type="Pfam" id="PF04405">
    <property type="entry name" value="ScdA_N"/>
    <property type="match status" value="1"/>
</dbReference>
<feature type="domain" description="Hemerythrin-like" evidence="5">
    <location>
        <begin position="167"/>
        <end position="316"/>
    </location>
</feature>
<organism evidence="7 8">
    <name type="scientific">Flaviaesturariibacter amylovorans</name>
    <dbReference type="NCBI Taxonomy" id="1084520"/>
    <lineage>
        <taxon>Bacteria</taxon>
        <taxon>Pseudomonadati</taxon>
        <taxon>Bacteroidota</taxon>
        <taxon>Chitinophagia</taxon>
        <taxon>Chitinophagales</taxon>
        <taxon>Chitinophagaceae</taxon>
        <taxon>Flaviaestuariibacter</taxon>
    </lineage>
</organism>
<comment type="caution">
    <text evidence="7">The sequence shown here is derived from an EMBL/GenBank/DDBJ whole genome shotgun (WGS) entry which is preliminary data.</text>
</comment>
<evidence type="ECO:0000313" key="7">
    <source>
        <dbReference type="EMBL" id="GAA4334616.1"/>
    </source>
</evidence>
<dbReference type="PANTHER" id="PTHR36438:SF1">
    <property type="entry name" value="IRON-SULFUR CLUSTER REPAIR PROTEIN YTFE"/>
    <property type="match status" value="1"/>
</dbReference>
<keyword evidence="4" id="KW-0408">Iron</keyword>
<dbReference type="Pfam" id="PF10006">
    <property type="entry name" value="DUF2249"/>
    <property type="match status" value="1"/>
</dbReference>
<dbReference type="NCBIfam" id="TIGR03652">
    <property type="entry name" value="FeS_repair_RIC"/>
    <property type="match status" value="1"/>
</dbReference>
<evidence type="ECO:0000256" key="2">
    <source>
        <dbReference type="ARBA" id="ARBA00022490"/>
    </source>
</evidence>
<dbReference type="Pfam" id="PF01814">
    <property type="entry name" value="Hemerythrin"/>
    <property type="match status" value="1"/>
</dbReference>
<feature type="domain" description="DUF2249" evidence="6">
    <location>
        <begin position="16"/>
        <end position="85"/>
    </location>
</feature>
<dbReference type="EMBL" id="BAABGY010000008">
    <property type="protein sequence ID" value="GAA4334616.1"/>
    <property type="molecule type" value="Genomic_DNA"/>
</dbReference>
<evidence type="ECO:0000259" key="5">
    <source>
        <dbReference type="Pfam" id="PF01814"/>
    </source>
</evidence>
<dbReference type="Gene3D" id="1.20.120.520">
    <property type="entry name" value="nmb1532 protein domain like"/>
    <property type="match status" value="1"/>
</dbReference>
<name>A0ABP8H5W5_9BACT</name>
<evidence type="ECO:0000256" key="1">
    <source>
        <dbReference type="ARBA" id="ARBA00004496"/>
    </source>
</evidence>
<keyword evidence="2" id="KW-0963">Cytoplasm</keyword>
<evidence type="ECO:0000256" key="4">
    <source>
        <dbReference type="ARBA" id="ARBA00023004"/>
    </source>
</evidence>